<dbReference type="SUPFAM" id="SSF49313">
    <property type="entry name" value="Cadherin-like"/>
    <property type="match status" value="1"/>
</dbReference>
<evidence type="ECO:0008006" key="3">
    <source>
        <dbReference type="Google" id="ProtNLM"/>
    </source>
</evidence>
<dbReference type="GO" id="GO:0016020">
    <property type="term" value="C:membrane"/>
    <property type="evidence" value="ECO:0007669"/>
    <property type="project" value="InterPro"/>
</dbReference>
<accession>A0A1J8P792</accession>
<comment type="caution">
    <text evidence="1">The sequence shown here is derived from an EMBL/GenBank/DDBJ whole genome shotgun (WGS) entry which is preliminary data.</text>
</comment>
<organism evidence="1 2">
    <name type="scientific">Bathymodiolus thermophilus thioautotrophic gill symbiont</name>
    <dbReference type="NCBI Taxonomy" id="2360"/>
    <lineage>
        <taxon>Bacteria</taxon>
        <taxon>Pseudomonadati</taxon>
        <taxon>Pseudomonadota</taxon>
        <taxon>Gammaproteobacteria</taxon>
        <taxon>sulfur-oxidizing symbionts</taxon>
    </lineage>
</organism>
<dbReference type="GO" id="GO:0005509">
    <property type="term" value="F:calcium ion binding"/>
    <property type="evidence" value="ECO:0007669"/>
    <property type="project" value="InterPro"/>
</dbReference>
<gene>
    <name evidence="1" type="ORF">BGC33_00275</name>
</gene>
<proteinExistence type="predicted"/>
<dbReference type="AlphaFoldDB" id="A0A1J8P792"/>
<sequence length="80" mass="8498">NKLKLAKTVDYESTKTLNITVKVTDGNNHSFSKTFDFAITDANDIAPSNIQLSTITIADSTTTGTTIAIITATDTDTTGE</sequence>
<dbReference type="Gene3D" id="2.60.40.60">
    <property type="entry name" value="Cadherins"/>
    <property type="match status" value="1"/>
</dbReference>
<dbReference type="Proteomes" id="UP000182798">
    <property type="component" value="Unassembled WGS sequence"/>
</dbReference>
<feature type="non-terminal residue" evidence="1">
    <location>
        <position position="1"/>
    </location>
</feature>
<dbReference type="CDD" id="cd11304">
    <property type="entry name" value="Cadherin_repeat"/>
    <property type="match status" value="1"/>
</dbReference>
<dbReference type="RefSeq" id="WP_158009183.1">
    <property type="nucleotide sequence ID" value="NZ_MIQH01000214.1"/>
</dbReference>
<reference evidence="2" key="1">
    <citation type="submission" date="2016-09" db="EMBL/GenBank/DDBJ databases">
        <title>Genome Sequence of Bathymodiolus thermophilus sulfur-oxidizing gill endosymbiont.</title>
        <authorList>
            <person name="Ponnudurai R."/>
            <person name="Kleiner M."/>
            <person name="Sayavedra L."/>
            <person name="Thuermer A."/>
            <person name="Felbeck H."/>
            <person name="Schlueter R."/>
            <person name="Schweder T."/>
            <person name="Markert S."/>
        </authorList>
    </citation>
    <scope>NUCLEOTIDE SEQUENCE [LARGE SCALE GENOMIC DNA]</scope>
    <source>
        <strain evidence="2">BAT/CrabSpa'14</strain>
    </source>
</reference>
<protein>
    <recommendedName>
        <fullName evidence="3">Cadherin domain-containing protein</fullName>
    </recommendedName>
</protein>
<dbReference type="EMBL" id="MIQH01000214">
    <property type="protein sequence ID" value="OJA03739.1"/>
    <property type="molecule type" value="Genomic_DNA"/>
</dbReference>
<dbReference type="InterPro" id="IPR015919">
    <property type="entry name" value="Cadherin-like_sf"/>
</dbReference>
<evidence type="ECO:0000313" key="1">
    <source>
        <dbReference type="EMBL" id="OJA03739.1"/>
    </source>
</evidence>
<evidence type="ECO:0000313" key="2">
    <source>
        <dbReference type="Proteomes" id="UP000182798"/>
    </source>
</evidence>
<feature type="non-terminal residue" evidence="1">
    <location>
        <position position="80"/>
    </location>
</feature>
<name>A0A1J8P792_9GAMM</name>